<dbReference type="HAMAP" id="MF_00265">
    <property type="entry name" value="VapC_Nob1"/>
    <property type="match status" value="1"/>
</dbReference>
<sequence>MIIADTGAILAVADATAPEHQACVDVLAGLERPMLITHMVVAEVDYMLTRRFGVVAANRFLSDVARGAYTLISGDEQDLEDVITVNARYADLKLGATDCMNVVLAARYDTSTIFTLDERHFRAIKPLNKAEAFTLLPADRASRV</sequence>
<dbReference type="SUPFAM" id="SSF88723">
    <property type="entry name" value="PIN domain-like"/>
    <property type="match status" value="1"/>
</dbReference>
<keyword evidence="1 6" id="KW-1277">Toxin-antitoxin system</keyword>
<dbReference type="EC" id="3.1.-.-" evidence="6"/>
<comment type="caution">
    <text evidence="8">The sequence shown here is derived from an EMBL/GenBank/DDBJ whole genome shotgun (WGS) entry which is preliminary data.</text>
</comment>
<gene>
    <name evidence="6" type="primary">vapC</name>
    <name evidence="8" type="ORF">ACFOWE_06910</name>
</gene>
<comment type="function">
    <text evidence="6">Toxic component of a toxin-antitoxin (TA) system. An RNase.</text>
</comment>
<keyword evidence="2 6" id="KW-0540">Nuclease</keyword>
<keyword evidence="5 6" id="KW-0460">Magnesium</keyword>
<evidence type="ECO:0000313" key="8">
    <source>
        <dbReference type="EMBL" id="MFC4058018.1"/>
    </source>
</evidence>
<accession>A0ABV8I6G6</accession>
<keyword evidence="6" id="KW-0800">Toxin</keyword>
<keyword evidence="9" id="KW-1185">Reference proteome</keyword>
<name>A0ABV8I6G6_9ACTN</name>
<comment type="similarity">
    <text evidence="6">Belongs to the PINc/VapC protein family.</text>
</comment>
<evidence type="ECO:0000256" key="6">
    <source>
        <dbReference type="HAMAP-Rule" id="MF_00265"/>
    </source>
</evidence>
<comment type="cofactor">
    <cofactor evidence="6">
        <name>Mg(2+)</name>
        <dbReference type="ChEBI" id="CHEBI:18420"/>
    </cofactor>
</comment>
<organism evidence="8 9">
    <name type="scientific">Planomonospora corallina</name>
    <dbReference type="NCBI Taxonomy" id="1806052"/>
    <lineage>
        <taxon>Bacteria</taxon>
        <taxon>Bacillati</taxon>
        <taxon>Actinomycetota</taxon>
        <taxon>Actinomycetes</taxon>
        <taxon>Streptosporangiales</taxon>
        <taxon>Streptosporangiaceae</taxon>
        <taxon>Planomonospora</taxon>
    </lineage>
</organism>
<feature type="domain" description="PIN" evidence="7">
    <location>
        <begin position="2"/>
        <end position="123"/>
    </location>
</feature>
<evidence type="ECO:0000256" key="4">
    <source>
        <dbReference type="ARBA" id="ARBA00022801"/>
    </source>
</evidence>
<evidence type="ECO:0000256" key="1">
    <source>
        <dbReference type="ARBA" id="ARBA00022649"/>
    </source>
</evidence>
<dbReference type="Pfam" id="PF01850">
    <property type="entry name" value="PIN"/>
    <property type="match status" value="1"/>
</dbReference>
<dbReference type="RefSeq" id="WP_377286170.1">
    <property type="nucleotide sequence ID" value="NZ_JBHSBM010000011.1"/>
</dbReference>
<feature type="binding site" evidence="6">
    <location>
        <position position="5"/>
    </location>
    <ligand>
        <name>Mg(2+)</name>
        <dbReference type="ChEBI" id="CHEBI:18420"/>
    </ligand>
</feature>
<dbReference type="InterPro" id="IPR029060">
    <property type="entry name" value="PIN-like_dom_sf"/>
</dbReference>
<feature type="binding site" evidence="6">
    <location>
        <position position="98"/>
    </location>
    <ligand>
        <name>Mg(2+)</name>
        <dbReference type="ChEBI" id="CHEBI:18420"/>
    </ligand>
</feature>
<evidence type="ECO:0000256" key="5">
    <source>
        <dbReference type="ARBA" id="ARBA00022842"/>
    </source>
</evidence>
<dbReference type="InterPro" id="IPR002716">
    <property type="entry name" value="PIN_dom"/>
</dbReference>
<dbReference type="EMBL" id="JBHSBM010000011">
    <property type="protein sequence ID" value="MFC4058018.1"/>
    <property type="molecule type" value="Genomic_DNA"/>
</dbReference>
<dbReference type="Proteomes" id="UP001595850">
    <property type="component" value="Unassembled WGS sequence"/>
</dbReference>
<keyword evidence="3 6" id="KW-0479">Metal-binding</keyword>
<reference evidence="9" key="1">
    <citation type="journal article" date="2019" name="Int. J. Syst. Evol. Microbiol.">
        <title>The Global Catalogue of Microorganisms (GCM) 10K type strain sequencing project: providing services to taxonomists for standard genome sequencing and annotation.</title>
        <authorList>
            <consortium name="The Broad Institute Genomics Platform"/>
            <consortium name="The Broad Institute Genome Sequencing Center for Infectious Disease"/>
            <person name="Wu L."/>
            <person name="Ma J."/>
        </authorList>
    </citation>
    <scope>NUCLEOTIDE SEQUENCE [LARGE SCALE GENOMIC DNA]</scope>
    <source>
        <strain evidence="9">TBRC 4489</strain>
    </source>
</reference>
<evidence type="ECO:0000256" key="2">
    <source>
        <dbReference type="ARBA" id="ARBA00022722"/>
    </source>
</evidence>
<evidence type="ECO:0000259" key="7">
    <source>
        <dbReference type="Pfam" id="PF01850"/>
    </source>
</evidence>
<keyword evidence="4 6" id="KW-0378">Hydrolase</keyword>
<protein>
    <recommendedName>
        <fullName evidence="6">Ribonuclease VapC</fullName>
        <shortName evidence="6">RNase VapC</shortName>
        <ecNumber evidence="6">3.1.-.-</ecNumber>
    </recommendedName>
    <alternativeName>
        <fullName evidence="6">Toxin VapC</fullName>
    </alternativeName>
</protein>
<evidence type="ECO:0000256" key="3">
    <source>
        <dbReference type="ARBA" id="ARBA00022723"/>
    </source>
</evidence>
<dbReference type="Gene3D" id="3.40.50.1010">
    <property type="entry name" value="5'-nuclease"/>
    <property type="match status" value="1"/>
</dbReference>
<dbReference type="InterPro" id="IPR022907">
    <property type="entry name" value="VapC_family"/>
</dbReference>
<evidence type="ECO:0000313" key="9">
    <source>
        <dbReference type="Proteomes" id="UP001595850"/>
    </source>
</evidence>
<proteinExistence type="inferred from homology"/>